<dbReference type="PANTHER" id="PTHR12354:SF1">
    <property type="entry name" value="INTERFERON-RELATED DEVELOPMENTAL REGULATOR 1"/>
    <property type="match status" value="1"/>
</dbReference>
<feature type="region of interest" description="Disordered" evidence="2">
    <location>
        <begin position="1"/>
        <end position="68"/>
    </location>
</feature>
<dbReference type="SUPFAM" id="SSF48371">
    <property type="entry name" value="ARM repeat"/>
    <property type="match status" value="1"/>
</dbReference>
<name>A0A642VAI2_9ASCO</name>
<dbReference type="AlphaFoldDB" id="A0A642VAI2"/>
<keyword evidence="5" id="KW-1185">Reference proteome</keyword>
<dbReference type="InterPro" id="IPR007701">
    <property type="entry name" value="Interferon-rel_develop_reg_N"/>
</dbReference>
<accession>A0A642VAI2</accession>
<feature type="region of interest" description="Disordered" evidence="2">
    <location>
        <begin position="84"/>
        <end position="103"/>
    </location>
</feature>
<comment type="caution">
    <text evidence="4">The sequence shown here is derived from an EMBL/GenBank/DDBJ whole genome shotgun (WGS) entry which is preliminary data.</text>
</comment>
<comment type="similarity">
    <text evidence="1">Belongs to the IFRD family.</text>
</comment>
<dbReference type="OrthoDB" id="18978at2759"/>
<dbReference type="Pfam" id="PF05004">
    <property type="entry name" value="IFRD"/>
    <property type="match status" value="1"/>
</dbReference>
<dbReference type="InterPro" id="IPR016024">
    <property type="entry name" value="ARM-type_fold"/>
</dbReference>
<evidence type="ECO:0000256" key="2">
    <source>
        <dbReference type="SAM" id="MobiDB-lite"/>
    </source>
</evidence>
<dbReference type="EMBL" id="SWFS01000112">
    <property type="protein sequence ID" value="KAA8916286.1"/>
    <property type="molecule type" value="Genomic_DNA"/>
</dbReference>
<dbReference type="VEuPathDB" id="FungiDB:TRICI_001568"/>
<feature type="compositionally biased region" description="Low complexity" evidence="2">
    <location>
        <begin position="37"/>
        <end position="54"/>
    </location>
</feature>
<organism evidence="4 5">
    <name type="scientific">Trichomonascus ciferrii</name>
    <dbReference type="NCBI Taxonomy" id="44093"/>
    <lineage>
        <taxon>Eukaryota</taxon>
        <taxon>Fungi</taxon>
        <taxon>Dikarya</taxon>
        <taxon>Ascomycota</taxon>
        <taxon>Saccharomycotina</taxon>
        <taxon>Dipodascomycetes</taxon>
        <taxon>Dipodascales</taxon>
        <taxon>Trichomonascaceae</taxon>
        <taxon>Trichomonascus</taxon>
        <taxon>Trichomonascus ciferrii complex</taxon>
    </lineage>
</organism>
<dbReference type="InterPro" id="IPR011989">
    <property type="entry name" value="ARM-like"/>
</dbReference>
<reference evidence="4" key="1">
    <citation type="journal article" date="2019" name="G3 (Bethesda)">
        <title>Genome Assemblies of Two Rare Opportunistic Yeast Pathogens: Diutina rugosa (syn. Candida rugosa) and Trichomonascus ciferrii (syn. Candida ciferrii).</title>
        <authorList>
            <person name="Mixao V."/>
            <person name="Saus E."/>
            <person name="Hansen A.P."/>
            <person name="Lass-Florl C."/>
            <person name="Gabaldon T."/>
        </authorList>
    </citation>
    <scope>NUCLEOTIDE SEQUENCE</scope>
    <source>
        <strain evidence="4">CBS 4856</strain>
    </source>
</reference>
<proteinExistence type="inferred from homology"/>
<dbReference type="PANTHER" id="PTHR12354">
    <property type="entry name" value="INTERFERON-RELATED DEVELOPMENTAL REGULATOR"/>
    <property type="match status" value="1"/>
</dbReference>
<sequence length="497" mass="55546">MSDLQRRIQQAAAAAKKESSGVTSPESKSRPTSRSGSRQNSKPGSRSSSRLGSRFHSDDEDDYTTNNNNVDLLSQADELATSLSQLQSDEEAEGKGSGGKPKDKFAECIEILENDRRTSSLEAREGALLLILSDITQKYDPNKISDKLMDLLVKAYKNSRSDLESMLSLQALCIVSACEDSEIDLDQITDILPKIWSFITHKQGTENSVKTNMMYSYCLLQYFMLFGSGAFNVDSVIDSLMEFAEELTSDEAPVISAALISAGLLTSIMPNPNSVIDQYLPSFIDFLENPSTDVKLAAGKVIALYFQIYNYTEKLDEDDSEGTDDDEGELNHIQFIDYHDLYATLKELASQSSKKLGKKDKREQKSLFKDVIKTIELFSSKSSRRSLTSEDLTITHLRLSRSKSLSVDSWNKLLLIQMYKWLYGPGIHTHIANNSFIQETVKASSYELGPDPFDTSELRETVTSVDTDSKEGHKLSAVARSKKIRAERERKVLQQMS</sequence>
<dbReference type="InterPro" id="IPR039777">
    <property type="entry name" value="IFRD"/>
</dbReference>
<feature type="domain" description="Interferon-related developmental regulator N-terminal" evidence="3">
    <location>
        <begin position="82"/>
        <end position="376"/>
    </location>
</feature>
<protein>
    <recommendedName>
        <fullName evidence="3">Interferon-related developmental regulator N-terminal domain-containing protein</fullName>
    </recommendedName>
</protein>
<evidence type="ECO:0000313" key="5">
    <source>
        <dbReference type="Proteomes" id="UP000761534"/>
    </source>
</evidence>
<evidence type="ECO:0000259" key="3">
    <source>
        <dbReference type="Pfam" id="PF05004"/>
    </source>
</evidence>
<feature type="region of interest" description="Disordered" evidence="2">
    <location>
        <begin position="463"/>
        <end position="483"/>
    </location>
</feature>
<evidence type="ECO:0000256" key="1">
    <source>
        <dbReference type="ARBA" id="ARBA00008828"/>
    </source>
</evidence>
<dbReference type="Proteomes" id="UP000761534">
    <property type="component" value="Unassembled WGS sequence"/>
</dbReference>
<evidence type="ECO:0000313" key="4">
    <source>
        <dbReference type="EMBL" id="KAA8916286.1"/>
    </source>
</evidence>
<dbReference type="Gene3D" id="1.25.10.10">
    <property type="entry name" value="Leucine-rich Repeat Variant"/>
    <property type="match status" value="1"/>
</dbReference>
<feature type="compositionally biased region" description="Polar residues" evidence="2">
    <location>
        <begin position="20"/>
        <end position="36"/>
    </location>
</feature>
<gene>
    <name evidence="4" type="ORF">TRICI_001568</name>
</gene>